<feature type="domain" description="RRN6 K-rich C-terminal" evidence="3">
    <location>
        <begin position="865"/>
        <end position="985"/>
    </location>
</feature>
<feature type="compositionally biased region" description="Low complexity" evidence="1">
    <location>
        <begin position="913"/>
        <end position="926"/>
    </location>
</feature>
<evidence type="ECO:0000313" key="5">
    <source>
        <dbReference type="EMBL" id="OJJ63258.1"/>
    </source>
</evidence>
<feature type="compositionally biased region" description="Polar residues" evidence="1">
    <location>
        <begin position="793"/>
        <end position="813"/>
    </location>
</feature>
<sequence>MDDYSTKLLHYGHVGKAIYHPETQSWAFLRSIVPQQRISYTGVTRTVVRSPSTLIERPSTLKPSTLSRAFPELIGGHCFPRNEILSHTVTAVSETCNPLVSTLLDFGHAMDLDIDTSGRRAVSIVAFASGECGNAISFRTITDDTVDLEQPTSTQLRVPTIGDGDGTDWLSDGVPVRQICFSQAIEDRATFLAVRFSSTVVFRPLYRRAPTSVSTNRGNGAMVSKYQTSRLDPNFLMEISTSHTGGFAHADVEFNPWDQNELAIVDNDGNWSVWEIRSQNRRNKDNWKAACITSGTLPWVGNEEGQNSGTSGRHDGWLAIEWVINKDHVVVCDRRCAMLYRMNGDRVLSYSIELGFKSKSEWVLDVKRSTSHSSHVFILTTYRLIWFDITLNSVSAHEGMRPSVFPWLSWRHFRDSGDITLQLSPLAMDNDFYLVLFSRLNHFVLAFYCSEPEIVGDPASVPDPFILYVPPTSDNADNPAPPSIGAPFSTLAFKKTAPTTTSERYLDRELRFIKAFAVTSNLHVEESLYSKSSIGDFDDERPSGQDFLRARQLRVAGLRKKIPNSRSDFVVDDWDESAPAIVPISGNVTESIAPLAEPRFTFDYTRIYATATGPLNLLSQNGEMTIEAGLQELVNNATDHVSSTSRTALEILRWSLVIDDIDQNAQDLNAFISRFIPKHSAIGEMSHLLVQPNNHCSSRPGPQVTLAAGPKLDLVAIYDQLVNDWLIHLPSDIPGRTRVTTEKVIRQFVADIVLSQILLPQKLTTVEPTTSNVEIPSTDLTYGAVNSLEPTGEQGSSGPLTKSVGQSFRSQAKTPTATTTTTMRESSSQGAFIFPERKADEWPTFKALSSYTTLNRTVPISPDVERILDCWKPGTDPASYFLTLQESQSATGASGRKSRKKVPQTLKSMSLDSVAPPAVSSTVPVAKRGWGSQPDHTQPSAIRLQSSQITDDFSMTQVEPGAFGGREASKKSNIKARKKKRAAGF</sequence>
<organism evidence="5 6">
    <name type="scientific">Aspergillus sydowii CBS 593.65</name>
    <dbReference type="NCBI Taxonomy" id="1036612"/>
    <lineage>
        <taxon>Eukaryota</taxon>
        <taxon>Fungi</taxon>
        <taxon>Dikarya</taxon>
        <taxon>Ascomycota</taxon>
        <taxon>Pezizomycotina</taxon>
        <taxon>Eurotiomycetes</taxon>
        <taxon>Eurotiomycetidae</taxon>
        <taxon>Eurotiales</taxon>
        <taxon>Aspergillaceae</taxon>
        <taxon>Aspergillus</taxon>
        <taxon>Aspergillus subgen. Nidulantes</taxon>
    </lineage>
</organism>
<feature type="region of interest" description="Disordered" evidence="1">
    <location>
        <begin position="957"/>
        <end position="985"/>
    </location>
</feature>
<dbReference type="OrthoDB" id="4090074at2759"/>
<dbReference type="Pfam" id="PF20639">
    <property type="entry name" value="Rrn6_K-rich"/>
    <property type="match status" value="1"/>
</dbReference>
<dbReference type="GO" id="GO:0070860">
    <property type="term" value="C:RNA polymerase I core factor complex"/>
    <property type="evidence" value="ECO:0007669"/>
    <property type="project" value="TreeGrafter"/>
</dbReference>
<dbReference type="PANTHER" id="PTHR28221">
    <property type="entry name" value="RNA POLYMERASE I-SPECIFIC TRANSCRIPTION INITIATION FACTOR RRN6"/>
    <property type="match status" value="1"/>
</dbReference>
<dbReference type="GO" id="GO:0001179">
    <property type="term" value="F:RNA polymerase I general transcription initiation factor binding"/>
    <property type="evidence" value="ECO:0007669"/>
    <property type="project" value="TreeGrafter"/>
</dbReference>
<dbReference type="InterPro" id="IPR048536">
    <property type="entry name" value="Rrn6_K-rich"/>
</dbReference>
<accession>A0A1L9TV72</accession>
<dbReference type="PANTHER" id="PTHR28221:SF2">
    <property type="entry name" value="RNA POLYMERASE I-SPECIFIC TRANSCRIPTION INITIATION FACTOR RRN6"/>
    <property type="match status" value="1"/>
</dbReference>
<evidence type="ECO:0000256" key="1">
    <source>
        <dbReference type="SAM" id="MobiDB-lite"/>
    </source>
</evidence>
<reference evidence="6" key="1">
    <citation type="journal article" date="2017" name="Genome Biol.">
        <title>Comparative genomics reveals high biological diversity and specific adaptations in the industrially and medically important fungal genus Aspergillus.</title>
        <authorList>
            <person name="de Vries R.P."/>
            <person name="Riley R."/>
            <person name="Wiebenga A."/>
            <person name="Aguilar-Osorio G."/>
            <person name="Amillis S."/>
            <person name="Uchima C.A."/>
            <person name="Anderluh G."/>
            <person name="Asadollahi M."/>
            <person name="Askin M."/>
            <person name="Barry K."/>
            <person name="Battaglia E."/>
            <person name="Bayram O."/>
            <person name="Benocci T."/>
            <person name="Braus-Stromeyer S.A."/>
            <person name="Caldana C."/>
            <person name="Canovas D."/>
            <person name="Cerqueira G.C."/>
            <person name="Chen F."/>
            <person name="Chen W."/>
            <person name="Choi C."/>
            <person name="Clum A."/>
            <person name="Dos Santos R.A."/>
            <person name="Damasio A.R."/>
            <person name="Diallinas G."/>
            <person name="Emri T."/>
            <person name="Fekete E."/>
            <person name="Flipphi M."/>
            <person name="Freyberg S."/>
            <person name="Gallo A."/>
            <person name="Gournas C."/>
            <person name="Habgood R."/>
            <person name="Hainaut M."/>
            <person name="Harispe M.L."/>
            <person name="Henrissat B."/>
            <person name="Hilden K.S."/>
            <person name="Hope R."/>
            <person name="Hossain A."/>
            <person name="Karabika E."/>
            <person name="Karaffa L."/>
            <person name="Karanyi Z."/>
            <person name="Krasevec N."/>
            <person name="Kuo A."/>
            <person name="Kusch H."/>
            <person name="LaButti K."/>
            <person name="Lagendijk E.L."/>
            <person name="Lapidus A."/>
            <person name="Levasseur A."/>
            <person name="Lindquist E."/>
            <person name="Lipzen A."/>
            <person name="Logrieco A.F."/>
            <person name="MacCabe A."/>
            <person name="Maekelae M.R."/>
            <person name="Malavazi I."/>
            <person name="Melin P."/>
            <person name="Meyer V."/>
            <person name="Mielnichuk N."/>
            <person name="Miskei M."/>
            <person name="Molnar A.P."/>
            <person name="Mule G."/>
            <person name="Ngan C.Y."/>
            <person name="Orejas M."/>
            <person name="Orosz E."/>
            <person name="Ouedraogo J.P."/>
            <person name="Overkamp K.M."/>
            <person name="Park H.-S."/>
            <person name="Perrone G."/>
            <person name="Piumi F."/>
            <person name="Punt P.J."/>
            <person name="Ram A.F."/>
            <person name="Ramon A."/>
            <person name="Rauscher S."/>
            <person name="Record E."/>
            <person name="Riano-Pachon D.M."/>
            <person name="Robert V."/>
            <person name="Roehrig J."/>
            <person name="Ruller R."/>
            <person name="Salamov A."/>
            <person name="Salih N.S."/>
            <person name="Samson R.A."/>
            <person name="Sandor E."/>
            <person name="Sanguinetti M."/>
            <person name="Schuetze T."/>
            <person name="Sepcic K."/>
            <person name="Shelest E."/>
            <person name="Sherlock G."/>
            <person name="Sophianopoulou V."/>
            <person name="Squina F.M."/>
            <person name="Sun H."/>
            <person name="Susca A."/>
            <person name="Todd R.B."/>
            <person name="Tsang A."/>
            <person name="Unkles S.E."/>
            <person name="van de Wiele N."/>
            <person name="van Rossen-Uffink D."/>
            <person name="Oliveira J.V."/>
            <person name="Vesth T.C."/>
            <person name="Visser J."/>
            <person name="Yu J.-H."/>
            <person name="Zhou M."/>
            <person name="Andersen M.R."/>
            <person name="Archer D.B."/>
            <person name="Baker S.E."/>
            <person name="Benoit I."/>
            <person name="Brakhage A.A."/>
            <person name="Braus G.H."/>
            <person name="Fischer R."/>
            <person name="Frisvad J.C."/>
            <person name="Goldman G.H."/>
            <person name="Houbraken J."/>
            <person name="Oakley B."/>
            <person name="Pocsi I."/>
            <person name="Scazzocchio C."/>
            <person name="Seiboth B."/>
            <person name="vanKuyk P.A."/>
            <person name="Wortman J."/>
            <person name="Dyer P.S."/>
            <person name="Grigoriev I.V."/>
        </authorList>
    </citation>
    <scope>NUCLEOTIDE SEQUENCE [LARGE SCALE GENOMIC DNA]</scope>
    <source>
        <strain evidence="6">CBS 593.65</strain>
    </source>
</reference>
<dbReference type="Proteomes" id="UP000184356">
    <property type="component" value="Unassembled WGS sequence"/>
</dbReference>
<protein>
    <recommendedName>
        <fullName evidence="7">RNA polymerase I-specific transcription initiation factor RRN6-like protein</fullName>
    </recommendedName>
</protein>
<dbReference type="InterPro" id="IPR048537">
    <property type="entry name" value="RRN6_HB"/>
</dbReference>
<dbReference type="RefSeq" id="XP_040707064.1">
    <property type="nucleotide sequence ID" value="XM_040841176.1"/>
</dbReference>
<dbReference type="GO" id="GO:0042790">
    <property type="term" value="P:nucleolar large rRNA transcription by RNA polymerase I"/>
    <property type="evidence" value="ECO:0007669"/>
    <property type="project" value="TreeGrafter"/>
</dbReference>
<evidence type="ECO:0000313" key="6">
    <source>
        <dbReference type="Proteomes" id="UP000184356"/>
    </source>
</evidence>
<feature type="region of interest" description="Disordered" evidence="1">
    <location>
        <begin position="911"/>
        <end position="939"/>
    </location>
</feature>
<feature type="region of interest" description="Disordered" evidence="1">
    <location>
        <begin position="787"/>
        <end position="829"/>
    </location>
</feature>
<keyword evidence="6" id="KW-1185">Reference proteome</keyword>
<evidence type="ECO:0000259" key="4">
    <source>
        <dbReference type="Pfam" id="PF20640"/>
    </source>
</evidence>
<feature type="domain" description="RRN6 helical bundle" evidence="4">
    <location>
        <begin position="565"/>
        <end position="757"/>
    </location>
</feature>
<evidence type="ECO:0000259" key="2">
    <source>
        <dbReference type="Pfam" id="PF10214"/>
    </source>
</evidence>
<name>A0A1L9TV72_9EURO</name>
<proteinExistence type="predicted"/>
<dbReference type="Pfam" id="PF20640">
    <property type="entry name" value="Rrn6_HB"/>
    <property type="match status" value="1"/>
</dbReference>
<feature type="compositionally biased region" description="Basic residues" evidence="1">
    <location>
        <begin position="972"/>
        <end position="985"/>
    </location>
</feature>
<feature type="domain" description="RRN6 beta-propeller" evidence="2">
    <location>
        <begin position="97"/>
        <end position="470"/>
    </location>
</feature>
<dbReference type="GO" id="GO:0001163">
    <property type="term" value="F:RNA polymerase I transcription regulatory region sequence-specific DNA binding"/>
    <property type="evidence" value="ECO:0007669"/>
    <property type="project" value="TreeGrafter"/>
</dbReference>
<gene>
    <name evidence="5" type="ORF">ASPSYDRAFT_141722</name>
</gene>
<dbReference type="Pfam" id="PF10214">
    <property type="entry name" value="Rrn6_beta-prop"/>
    <property type="match status" value="1"/>
</dbReference>
<dbReference type="InterPro" id="IPR048535">
    <property type="entry name" value="RRN6_beta-prop"/>
</dbReference>
<dbReference type="STRING" id="1036612.A0A1L9TV72"/>
<dbReference type="GeneID" id="63757249"/>
<evidence type="ECO:0000259" key="3">
    <source>
        <dbReference type="Pfam" id="PF20639"/>
    </source>
</evidence>
<dbReference type="InterPro" id="IPR019350">
    <property type="entry name" value="RNA_pol_I-sp_TIF_RRN6-like"/>
</dbReference>
<dbReference type="VEuPathDB" id="FungiDB:ASPSYDRAFT_141722"/>
<dbReference type="AlphaFoldDB" id="A0A1L9TV72"/>
<dbReference type="EMBL" id="KV878582">
    <property type="protein sequence ID" value="OJJ63258.1"/>
    <property type="molecule type" value="Genomic_DNA"/>
</dbReference>
<evidence type="ECO:0008006" key="7">
    <source>
        <dbReference type="Google" id="ProtNLM"/>
    </source>
</evidence>